<dbReference type="Proteomes" id="UP001183643">
    <property type="component" value="Unassembled WGS sequence"/>
</dbReference>
<comment type="caution">
    <text evidence="2">The sequence shown here is derived from an EMBL/GenBank/DDBJ whole genome shotgun (WGS) entry which is preliminary data.</text>
</comment>
<feature type="transmembrane region" description="Helical" evidence="1">
    <location>
        <begin position="6"/>
        <end position="26"/>
    </location>
</feature>
<evidence type="ECO:0000256" key="1">
    <source>
        <dbReference type="SAM" id="Phobius"/>
    </source>
</evidence>
<keyword evidence="3" id="KW-1185">Reference proteome</keyword>
<evidence type="ECO:0000313" key="2">
    <source>
        <dbReference type="EMBL" id="MDR7279001.1"/>
    </source>
</evidence>
<dbReference type="RefSeq" id="WP_310372269.1">
    <property type="nucleotide sequence ID" value="NZ_JAVDYB010000001.1"/>
</dbReference>
<evidence type="ECO:0000313" key="3">
    <source>
        <dbReference type="Proteomes" id="UP001183643"/>
    </source>
</evidence>
<dbReference type="AlphaFoldDB" id="A0AAE3YUP4"/>
<name>A0AAE3YUP4_9ACTN</name>
<dbReference type="EMBL" id="JAVDYB010000001">
    <property type="protein sequence ID" value="MDR7279001.1"/>
    <property type="molecule type" value="Genomic_DNA"/>
</dbReference>
<organism evidence="2 3">
    <name type="scientific">Catenuloplanes atrovinosus</name>
    <dbReference type="NCBI Taxonomy" id="137266"/>
    <lineage>
        <taxon>Bacteria</taxon>
        <taxon>Bacillati</taxon>
        <taxon>Actinomycetota</taxon>
        <taxon>Actinomycetes</taxon>
        <taxon>Micromonosporales</taxon>
        <taxon>Micromonosporaceae</taxon>
        <taxon>Catenuloplanes</taxon>
    </lineage>
</organism>
<gene>
    <name evidence="2" type="ORF">J2S41_005779</name>
</gene>
<protein>
    <submittedName>
        <fullName evidence="2">Uncharacterized protein</fullName>
    </submittedName>
</protein>
<reference evidence="2" key="1">
    <citation type="submission" date="2023-07" db="EMBL/GenBank/DDBJ databases">
        <title>Sequencing the genomes of 1000 actinobacteria strains.</title>
        <authorList>
            <person name="Klenk H.-P."/>
        </authorList>
    </citation>
    <scope>NUCLEOTIDE SEQUENCE</scope>
    <source>
        <strain evidence="2">DSM 44707</strain>
    </source>
</reference>
<keyword evidence="1" id="KW-1133">Transmembrane helix</keyword>
<sequence length="156" mass="17786">MAAVEVWAAITSLGGVAIGGGLSYLVQSSTQRAAARMEERRRNVELAQRRRDERLAYLERFISVAAEAERSALNRPDDWDGTDDWAVRTHEVMNRFWIEERMIRMLFPLPVHEAARAYFLVLNGSVWEGDPGRDSVRDALEEPRLRFLDAARAALE</sequence>
<accession>A0AAE3YUP4</accession>
<keyword evidence="1" id="KW-0812">Transmembrane</keyword>
<proteinExistence type="predicted"/>
<keyword evidence="1" id="KW-0472">Membrane</keyword>